<proteinExistence type="predicted"/>
<comment type="caution">
    <text evidence="2">The sequence shown here is derived from an EMBL/GenBank/DDBJ whole genome shotgun (WGS) entry which is preliminary data.</text>
</comment>
<evidence type="ECO:0000313" key="2">
    <source>
        <dbReference type="EMBL" id="HCA03126.1"/>
    </source>
</evidence>
<accession>A0A3D0KI38</accession>
<feature type="compositionally biased region" description="Low complexity" evidence="1">
    <location>
        <begin position="9"/>
        <end position="19"/>
    </location>
</feature>
<dbReference type="AlphaFoldDB" id="A0A3D0KI38"/>
<dbReference type="NCBIfam" id="TIGR01965">
    <property type="entry name" value="VCBS_repeat"/>
    <property type="match status" value="2"/>
</dbReference>
<feature type="non-terminal residue" evidence="2">
    <location>
        <position position="1"/>
    </location>
</feature>
<dbReference type="InterPro" id="IPR055014">
    <property type="entry name" value="BapA_Bap-like_C"/>
</dbReference>
<sequence>GSGNESESTPATAPDTTAPNLPGVTIGNGDAFLTTDDLDEDGNVEVTIDLTDTNAEIGDTLTVNGVETTLTEEHINAEEVVTEVEAPEGGGTLEVTAHLADAVGNVSAPGTASATALIDGEATANLGNQTSLDYTPDSTSEVQVIDLLDSFPEDAGTTVIVGDNEDFNAFSGDLEVEVSQVGLLAVAGAFRVDVYDAGGNLVHTAATADSPLVGDVAGLGILGLTDDGALTTKVTGLEPGQYQVIVRSDESALNQLVGDLTLSELGDSGVVLGEENQEVVLGAVEDALNGTVPVLDLLGLGLGTVVVGILEPVLDTTTELGAGELVDTIVGGLNDLGLTYLVDEVLDAVADALLTETLTLLEQTEITTTLTEHGLEGDGIAEGTVDTGAGVVGSVITEVANSSGQTVQLEAGTATIAGLYGDLVINEDGSYTYTANGDIASLNQQETFTYTVSDGDSQAEAELTVTIEGEIPFSASDDTATIDIEWTNVTDNDFHQDEGSASSVLLVLNLPYEGEEFEIEPNMELSGVVIASSSVNLLGGGNLNIQRLDDNENWETVHSQEFGNLVGVANEVASIDIAGLDLDPGTYRVHSQITGVTADVNIDGSFAATYLDQFESAFVPVSGNLLDNDEAIGASLEILEPDTGDYVEIGDEPITIEGDYGSLTVDANGNYSYTPNGDLEHFTEPHSEAFVYQLTHPNGSTSEEATLIIELEAVDGEASQLDDEGIAAMSTFSLSDMDFGDDTEELVFPESEDSNEEEEQVTSGTDGFEEVPMGDFSEPKNPLDDEFDQTPMI</sequence>
<name>A0A3D0KI38_9GAMM</name>
<feature type="compositionally biased region" description="Acidic residues" evidence="1">
    <location>
        <begin position="746"/>
        <end position="760"/>
    </location>
</feature>
<evidence type="ECO:0000256" key="1">
    <source>
        <dbReference type="SAM" id="MobiDB-lite"/>
    </source>
</evidence>
<feature type="compositionally biased region" description="Acidic residues" evidence="1">
    <location>
        <begin position="784"/>
        <end position="793"/>
    </location>
</feature>
<protein>
    <recommendedName>
        <fullName evidence="3">RapA2 cadherin-like domain-containing protein</fullName>
    </recommendedName>
</protein>
<dbReference type="NCBIfam" id="NF045619">
    <property type="entry name" value="adhes_GNV_Cterm"/>
    <property type="match status" value="1"/>
</dbReference>
<reference evidence="2" key="1">
    <citation type="journal article" date="2018" name="Nat. Biotechnol.">
        <title>A standardized bacterial taxonomy based on genome phylogeny substantially revises the tree of life.</title>
        <authorList>
            <person name="Parks D.H."/>
            <person name="Chuvochina M."/>
            <person name="Waite D.W."/>
            <person name="Rinke C."/>
            <person name="Skarshewski A."/>
            <person name="Chaumeil P.A."/>
            <person name="Hugenholtz P."/>
        </authorList>
    </citation>
    <scope>NUCLEOTIDE SEQUENCE [LARGE SCALE GENOMIC DNA]</scope>
    <source>
        <strain evidence="2">UBA11284</strain>
    </source>
</reference>
<gene>
    <name evidence="2" type="ORF">DEO68_13330</name>
</gene>
<feature type="region of interest" description="Disordered" evidence="1">
    <location>
        <begin position="1"/>
        <end position="25"/>
    </location>
</feature>
<dbReference type="InterPro" id="IPR010221">
    <property type="entry name" value="VCBS_dom"/>
</dbReference>
<dbReference type="Pfam" id="PF17963">
    <property type="entry name" value="Big_9"/>
    <property type="match status" value="1"/>
</dbReference>
<feature type="region of interest" description="Disordered" evidence="1">
    <location>
        <begin position="746"/>
        <end position="793"/>
    </location>
</feature>
<dbReference type="EMBL" id="DOTR01000075">
    <property type="protein sequence ID" value="HCA03126.1"/>
    <property type="molecule type" value="Genomic_DNA"/>
</dbReference>
<evidence type="ECO:0008006" key="3">
    <source>
        <dbReference type="Google" id="ProtNLM"/>
    </source>
</evidence>
<organism evidence="2">
    <name type="scientific">Halomonas campaniensis</name>
    <dbReference type="NCBI Taxonomy" id="213554"/>
    <lineage>
        <taxon>Bacteria</taxon>
        <taxon>Pseudomonadati</taxon>
        <taxon>Pseudomonadota</taxon>
        <taxon>Gammaproteobacteria</taxon>
        <taxon>Oceanospirillales</taxon>
        <taxon>Halomonadaceae</taxon>
        <taxon>Halomonas</taxon>
    </lineage>
</organism>